<name>A0A8S9YF83_9TREM</name>
<evidence type="ECO:0000313" key="2">
    <source>
        <dbReference type="EMBL" id="KAF7240841.1"/>
    </source>
</evidence>
<gene>
    <name evidence="2" type="ORF">EG68_11069</name>
</gene>
<dbReference type="AlphaFoldDB" id="A0A8S9YF83"/>
<accession>A0A8S9YF83</accession>
<evidence type="ECO:0000313" key="3">
    <source>
        <dbReference type="Proteomes" id="UP000822476"/>
    </source>
</evidence>
<protein>
    <submittedName>
        <fullName evidence="2">Uncharacterized protein</fullName>
    </submittedName>
</protein>
<keyword evidence="3" id="KW-1185">Reference proteome</keyword>
<comment type="caution">
    <text evidence="2">The sequence shown here is derived from an EMBL/GenBank/DDBJ whole genome shotgun (WGS) entry which is preliminary data.</text>
</comment>
<dbReference type="EMBL" id="JTDE01007146">
    <property type="protein sequence ID" value="KAF7240841.1"/>
    <property type="molecule type" value="Genomic_DNA"/>
</dbReference>
<dbReference type="OrthoDB" id="10053647at2759"/>
<sequence>MVLADKRLPVPLATDEDNGTGHQQVHLTLAKSDSRSPGIKQTFSDGKQMEKPKEQVRNGWLDNARQVSELNRPFFKVRDELTTENCLVFRGERLAVPRAARNVTMQEIHRLHLGVRSCTRRAKDTVY</sequence>
<organism evidence="2 3">
    <name type="scientific">Paragonimus skrjabini miyazakii</name>
    <dbReference type="NCBI Taxonomy" id="59628"/>
    <lineage>
        <taxon>Eukaryota</taxon>
        <taxon>Metazoa</taxon>
        <taxon>Spiralia</taxon>
        <taxon>Lophotrochozoa</taxon>
        <taxon>Platyhelminthes</taxon>
        <taxon>Trematoda</taxon>
        <taxon>Digenea</taxon>
        <taxon>Plagiorchiida</taxon>
        <taxon>Troglotremata</taxon>
        <taxon>Troglotrematidae</taxon>
        <taxon>Paragonimus</taxon>
    </lineage>
</organism>
<reference evidence="2" key="1">
    <citation type="submission" date="2019-07" db="EMBL/GenBank/DDBJ databases">
        <title>Annotation for the trematode Paragonimus miyazaki's.</title>
        <authorList>
            <person name="Choi Y.-J."/>
        </authorList>
    </citation>
    <scope>NUCLEOTIDE SEQUENCE</scope>
    <source>
        <strain evidence="2">Japan</strain>
    </source>
</reference>
<dbReference type="Proteomes" id="UP000822476">
    <property type="component" value="Unassembled WGS sequence"/>
</dbReference>
<feature type="region of interest" description="Disordered" evidence="1">
    <location>
        <begin position="1"/>
        <end position="53"/>
    </location>
</feature>
<proteinExistence type="predicted"/>
<evidence type="ECO:0000256" key="1">
    <source>
        <dbReference type="SAM" id="MobiDB-lite"/>
    </source>
</evidence>